<protein>
    <submittedName>
        <fullName evidence="7">LPS export ABC transporter permease LptG</fullName>
    </submittedName>
</protein>
<accession>A0A1V8RN98</accession>
<dbReference type="EMBL" id="MDET01000031">
    <property type="protein sequence ID" value="OQM74439.1"/>
    <property type="molecule type" value="Genomic_DNA"/>
</dbReference>
<feature type="transmembrane region" description="Helical" evidence="6">
    <location>
        <begin position="302"/>
        <end position="321"/>
    </location>
</feature>
<sequence length="364" mass="38992">MITLTRYLAGRLFLTSIGVVLAFTALVQIIDLFDTAGDILNTGEGAAGFAFYVAMRVPSIMPQVTPLGVLIATLFLLGFLASKGEIIAMRAAGISVARIVVAMLPAVAALAVLHYAIADRVAPSAESRLAAWWAVNLSTIDEKAEDPIWLKVGTSIVSIERVRERGRALKGLTIYERDPKSIVIKRTSAETATYGKGVWMLSGAMTTDWRRGHLNETQPANGPWRSQLRPSSVMEAMVPQGRISAAAARAVIEGDRSAVAAPSVYATALQRAFAEPVTSAVMLLLAAPLAFAHWRAAETGRFFLFGLAAGSLFMLIDGLAATLGRAGVLEPVLASWGPMILFGLFGLVRIGRLEGFSRRRKLRA</sequence>
<evidence type="ECO:0000256" key="6">
    <source>
        <dbReference type="SAM" id="Phobius"/>
    </source>
</evidence>
<dbReference type="RefSeq" id="WP_080920765.1">
    <property type="nucleotide sequence ID" value="NZ_MDET01000031.1"/>
</dbReference>
<dbReference type="GO" id="GO:0055085">
    <property type="term" value="P:transmembrane transport"/>
    <property type="evidence" value="ECO:0007669"/>
    <property type="project" value="InterPro"/>
</dbReference>
<evidence type="ECO:0000313" key="7">
    <source>
        <dbReference type="EMBL" id="OQM74439.1"/>
    </source>
</evidence>
<dbReference type="PANTHER" id="PTHR33529:SF2">
    <property type="entry name" value="LIPOPOLYSACCHARIDE EXPORT SYSTEM PERMEASE PROTEIN LPTG"/>
    <property type="match status" value="1"/>
</dbReference>
<dbReference type="STRING" id="1873176.BFN67_22040"/>
<dbReference type="InterPro" id="IPR030923">
    <property type="entry name" value="LptG"/>
</dbReference>
<feature type="transmembrane region" description="Helical" evidence="6">
    <location>
        <begin position="333"/>
        <end position="351"/>
    </location>
</feature>
<comment type="caution">
    <text evidence="7">The sequence shown here is derived from an EMBL/GenBank/DDBJ whole genome shotgun (WGS) entry which is preliminary data.</text>
</comment>
<feature type="transmembrane region" description="Helical" evidence="6">
    <location>
        <begin position="60"/>
        <end position="80"/>
    </location>
</feature>
<reference evidence="7 8" key="1">
    <citation type="journal article" date="2016" name="Int. J. Syst. Evol. Microbiol.">
        <title>Pseudaminobacter manganicus sp. nov., isolated from sludge of a manganese mine.</title>
        <authorList>
            <person name="Li J."/>
            <person name="Huang J."/>
            <person name="Liao S."/>
            <person name="Wang G."/>
        </authorList>
    </citation>
    <scope>NUCLEOTIDE SEQUENCE [LARGE SCALE GENOMIC DNA]</scope>
    <source>
        <strain evidence="7 8">JH-7</strain>
    </source>
</reference>
<dbReference type="AlphaFoldDB" id="A0A1V8RN98"/>
<keyword evidence="5 6" id="KW-0472">Membrane</keyword>
<feature type="transmembrane region" description="Helical" evidence="6">
    <location>
        <begin position="277"/>
        <end position="295"/>
    </location>
</feature>
<evidence type="ECO:0000256" key="2">
    <source>
        <dbReference type="ARBA" id="ARBA00022475"/>
    </source>
</evidence>
<comment type="subcellular location">
    <subcellularLocation>
        <location evidence="1">Cell membrane</location>
        <topology evidence="1">Multi-pass membrane protein</topology>
    </subcellularLocation>
</comment>
<organism evidence="7 8">
    <name type="scientific">Manganibacter manganicus</name>
    <dbReference type="NCBI Taxonomy" id="1873176"/>
    <lineage>
        <taxon>Bacteria</taxon>
        <taxon>Pseudomonadati</taxon>
        <taxon>Pseudomonadota</taxon>
        <taxon>Alphaproteobacteria</taxon>
        <taxon>Hyphomicrobiales</taxon>
        <taxon>Phyllobacteriaceae</taxon>
        <taxon>Manganibacter</taxon>
    </lineage>
</organism>
<evidence type="ECO:0000256" key="4">
    <source>
        <dbReference type="ARBA" id="ARBA00022989"/>
    </source>
</evidence>
<evidence type="ECO:0000256" key="3">
    <source>
        <dbReference type="ARBA" id="ARBA00022692"/>
    </source>
</evidence>
<dbReference type="InterPro" id="IPR005495">
    <property type="entry name" value="LptG/LptF_permease"/>
</dbReference>
<dbReference type="Proteomes" id="UP000191905">
    <property type="component" value="Unassembled WGS sequence"/>
</dbReference>
<dbReference type="NCBIfam" id="TIGR04408">
    <property type="entry name" value="LptG_lptG"/>
    <property type="match status" value="1"/>
</dbReference>
<feature type="transmembrane region" description="Helical" evidence="6">
    <location>
        <begin position="92"/>
        <end position="117"/>
    </location>
</feature>
<gene>
    <name evidence="7" type="ORF">BFN67_22040</name>
</gene>
<keyword evidence="4 6" id="KW-1133">Transmembrane helix</keyword>
<dbReference type="Pfam" id="PF03739">
    <property type="entry name" value="LptF_LptG"/>
    <property type="match status" value="1"/>
</dbReference>
<dbReference type="GO" id="GO:0043190">
    <property type="term" value="C:ATP-binding cassette (ABC) transporter complex"/>
    <property type="evidence" value="ECO:0007669"/>
    <property type="project" value="InterPro"/>
</dbReference>
<keyword evidence="3 6" id="KW-0812">Transmembrane</keyword>
<evidence type="ECO:0000256" key="1">
    <source>
        <dbReference type="ARBA" id="ARBA00004651"/>
    </source>
</evidence>
<evidence type="ECO:0000256" key="5">
    <source>
        <dbReference type="ARBA" id="ARBA00023136"/>
    </source>
</evidence>
<keyword evidence="2" id="KW-1003">Cell membrane</keyword>
<keyword evidence="8" id="KW-1185">Reference proteome</keyword>
<feature type="transmembrane region" description="Helical" evidence="6">
    <location>
        <begin position="12"/>
        <end position="30"/>
    </location>
</feature>
<dbReference type="GO" id="GO:0015920">
    <property type="term" value="P:lipopolysaccharide transport"/>
    <property type="evidence" value="ECO:0007669"/>
    <property type="project" value="TreeGrafter"/>
</dbReference>
<proteinExistence type="predicted"/>
<evidence type="ECO:0000313" key="8">
    <source>
        <dbReference type="Proteomes" id="UP000191905"/>
    </source>
</evidence>
<name>A0A1V8RN98_9HYPH</name>
<dbReference type="OrthoDB" id="8434951at2"/>
<dbReference type="PANTHER" id="PTHR33529">
    <property type="entry name" value="SLR0882 PROTEIN-RELATED"/>
    <property type="match status" value="1"/>
</dbReference>